<dbReference type="InParanoid" id="A0A0R0HWI4"/>
<dbReference type="EMBL" id="CM000843">
    <property type="protein sequence ID" value="KRH31909.1"/>
    <property type="molecule type" value="Genomic_DNA"/>
</dbReference>
<dbReference type="Proteomes" id="UP000008827">
    <property type="component" value="Chromosome 10"/>
</dbReference>
<organism evidence="2">
    <name type="scientific">Glycine max</name>
    <name type="common">Soybean</name>
    <name type="synonym">Glycine hispida</name>
    <dbReference type="NCBI Taxonomy" id="3847"/>
    <lineage>
        <taxon>Eukaryota</taxon>
        <taxon>Viridiplantae</taxon>
        <taxon>Streptophyta</taxon>
        <taxon>Embryophyta</taxon>
        <taxon>Tracheophyta</taxon>
        <taxon>Spermatophyta</taxon>
        <taxon>Magnoliopsida</taxon>
        <taxon>eudicotyledons</taxon>
        <taxon>Gunneridae</taxon>
        <taxon>Pentapetalae</taxon>
        <taxon>rosids</taxon>
        <taxon>fabids</taxon>
        <taxon>Fabales</taxon>
        <taxon>Fabaceae</taxon>
        <taxon>Papilionoideae</taxon>
        <taxon>50 kb inversion clade</taxon>
        <taxon>NPAAA clade</taxon>
        <taxon>indigoferoid/millettioid clade</taxon>
        <taxon>Phaseoleae</taxon>
        <taxon>Glycine</taxon>
        <taxon>Glycine subgen. Soja</taxon>
    </lineage>
</organism>
<protein>
    <submittedName>
        <fullName evidence="2 3">Uncharacterized protein</fullName>
    </submittedName>
</protein>
<feature type="region of interest" description="Disordered" evidence="1">
    <location>
        <begin position="25"/>
        <end position="46"/>
    </location>
</feature>
<name>A0A0R0HWI4_SOYBN</name>
<reference evidence="2 3" key="1">
    <citation type="journal article" date="2010" name="Nature">
        <title>Genome sequence of the palaeopolyploid soybean.</title>
        <authorList>
            <person name="Schmutz J."/>
            <person name="Cannon S.B."/>
            <person name="Schlueter J."/>
            <person name="Ma J."/>
            <person name="Mitros T."/>
            <person name="Nelson W."/>
            <person name="Hyten D.L."/>
            <person name="Song Q."/>
            <person name="Thelen J.J."/>
            <person name="Cheng J."/>
            <person name="Xu D."/>
            <person name="Hellsten U."/>
            <person name="May G.D."/>
            <person name="Yu Y."/>
            <person name="Sakurai T."/>
            <person name="Umezawa T."/>
            <person name="Bhattacharyya M.K."/>
            <person name="Sandhu D."/>
            <person name="Valliyodan B."/>
            <person name="Lindquist E."/>
            <person name="Peto M."/>
            <person name="Grant D."/>
            <person name="Shu S."/>
            <person name="Goodstein D."/>
            <person name="Barry K."/>
            <person name="Futrell-Griggs M."/>
            <person name="Abernathy B."/>
            <person name="Du J."/>
            <person name="Tian Z."/>
            <person name="Zhu L."/>
            <person name="Gill N."/>
            <person name="Joshi T."/>
            <person name="Libault M."/>
            <person name="Sethuraman A."/>
            <person name="Zhang X.-C."/>
            <person name="Shinozaki K."/>
            <person name="Nguyen H.T."/>
            <person name="Wing R.A."/>
            <person name="Cregan P."/>
            <person name="Specht J."/>
            <person name="Grimwood J."/>
            <person name="Rokhsar D."/>
            <person name="Stacey G."/>
            <person name="Shoemaker R.C."/>
            <person name="Jackson S.A."/>
        </authorList>
    </citation>
    <scope>NUCLEOTIDE SEQUENCE [LARGE SCALE GENOMIC DNA]</scope>
    <source>
        <strain evidence="3">cv. Williams 82</strain>
        <tissue evidence="2">Callus</tissue>
    </source>
</reference>
<evidence type="ECO:0000313" key="2">
    <source>
        <dbReference type="EMBL" id="KRH31909.1"/>
    </source>
</evidence>
<dbReference type="EnsemblPlants" id="KRH31909">
    <property type="protein sequence ID" value="KRH31909"/>
    <property type="gene ID" value="GLYMA_10G020500"/>
</dbReference>
<dbReference type="AlphaFoldDB" id="A0A0R0HWI4"/>
<dbReference type="Gramene" id="KRH31909">
    <property type="protein sequence ID" value="KRH31909"/>
    <property type="gene ID" value="GLYMA_10G020500"/>
</dbReference>
<evidence type="ECO:0000256" key="1">
    <source>
        <dbReference type="SAM" id="MobiDB-lite"/>
    </source>
</evidence>
<proteinExistence type="predicted"/>
<keyword evidence="4" id="KW-1185">Reference proteome</keyword>
<accession>A0A0R0HWI4</accession>
<reference evidence="3" key="2">
    <citation type="submission" date="2018-02" db="UniProtKB">
        <authorList>
            <consortium name="EnsemblPlants"/>
        </authorList>
    </citation>
    <scope>IDENTIFICATION</scope>
    <source>
        <strain evidence="3">Williams 82</strain>
    </source>
</reference>
<sequence length="93" mass="10174">MCINFPCSSPNVSVIANSINHRFATHDHSSEAPRPSPSLTSSQNRLQRLQQSCCDTTTTDPLLPNLNFFDLPATKAGSMTFSSISLICSRFIV</sequence>
<reference evidence="2" key="3">
    <citation type="submission" date="2018-07" db="EMBL/GenBank/DDBJ databases">
        <title>WGS assembly of Glycine max.</title>
        <authorList>
            <person name="Schmutz J."/>
            <person name="Cannon S."/>
            <person name="Schlueter J."/>
            <person name="Ma J."/>
            <person name="Mitros T."/>
            <person name="Nelson W."/>
            <person name="Hyten D."/>
            <person name="Song Q."/>
            <person name="Thelen J."/>
            <person name="Cheng J."/>
            <person name="Xu D."/>
            <person name="Hellsten U."/>
            <person name="May G."/>
            <person name="Yu Y."/>
            <person name="Sakurai T."/>
            <person name="Umezawa T."/>
            <person name="Bhattacharyya M."/>
            <person name="Sandhu D."/>
            <person name="Valliyodan B."/>
            <person name="Lindquist E."/>
            <person name="Peto M."/>
            <person name="Grant D."/>
            <person name="Shu S."/>
            <person name="Goodstein D."/>
            <person name="Barry K."/>
            <person name="Futrell-Griggs M."/>
            <person name="Abernathy B."/>
            <person name="Du J."/>
            <person name="Tian Z."/>
            <person name="Zhu L."/>
            <person name="Gill N."/>
            <person name="Joshi T."/>
            <person name="Libault M."/>
            <person name="Sethuraman A."/>
            <person name="Zhang X."/>
            <person name="Shinozaki K."/>
            <person name="Nguyen H."/>
            <person name="Wing R."/>
            <person name="Cregan P."/>
            <person name="Specht J."/>
            <person name="Grimwood J."/>
            <person name="Rokhsar D."/>
            <person name="Stacey G."/>
            <person name="Shoemaker R."/>
            <person name="Jackson S."/>
        </authorList>
    </citation>
    <scope>NUCLEOTIDE SEQUENCE</scope>
    <source>
        <tissue evidence="2">Callus</tissue>
    </source>
</reference>
<evidence type="ECO:0000313" key="3">
    <source>
        <dbReference type="EnsemblPlants" id="KRH31909"/>
    </source>
</evidence>
<gene>
    <name evidence="2" type="ORF">GLYMA_10G020500</name>
</gene>
<evidence type="ECO:0000313" key="4">
    <source>
        <dbReference type="Proteomes" id="UP000008827"/>
    </source>
</evidence>